<keyword evidence="5" id="KW-1185">Reference proteome</keyword>
<dbReference type="CDD" id="cd06464">
    <property type="entry name" value="ACD_sHsps-like"/>
    <property type="match status" value="1"/>
</dbReference>
<proteinExistence type="inferred from homology"/>
<dbReference type="STRING" id="1189619.pgond44_11286"/>
<accession>N1WTV6</accession>
<gene>
    <name evidence="4" type="ORF">pgond44_11286</name>
</gene>
<dbReference type="InterPro" id="IPR002068">
    <property type="entry name" value="A-crystallin/Hsp20_dom"/>
</dbReference>
<dbReference type="eggNOG" id="COG0071">
    <property type="taxonomic scope" value="Bacteria"/>
</dbReference>
<reference evidence="4 5" key="1">
    <citation type="journal article" date="2014" name="Genome Biol. Evol.">
        <title>Extensive gene acquisition in the extremely psychrophilic bacterial species Psychroflexus torquis and the link to sea-ice ecosystem specialism.</title>
        <authorList>
            <person name="Feng S."/>
            <person name="Powell S.M."/>
            <person name="Wilson R."/>
            <person name="Bowman J.P."/>
        </authorList>
    </citation>
    <scope>NUCLEOTIDE SEQUENCE [LARGE SCALE GENOMIC DNA]</scope>
    <source>
        <strain evidence="4 5">ACAM 44</strain>
    </source>
</reference>
<evidence type="ECO:0000256" key="1">
    <source>
        <dbReference type="PROSITE-ProRule" id="PRU00285"/>
    </source>
</evidence>
<comment type="caution">
    <text evidence="4">The sequence shown here is derived from an EMBL/GenBank/DDBJ whole genome shotgun (WGS) entry which is preliminary data.</text>
</comment>
<dbReference type="PANTHER" id="PTHR11527">
    <property type="entry name" value="HEAT-SHOCK PROTEIN 20 FAMILY MEMBER"/>
    <property type="match status" value="1"/>
</dbReference>
<dbReference type="InterPro" id="IPR031107">
    <property type="entry name" value="Small_HSP"/>
</dbReference>
<name>N1WTV6_9FLAO</name>
<evidence type="ECO:0000313" key="5">
    <source>
        <dbReference type="Proteomes" id="UP000012317"/>
    </source>
</evidence>
<keyword evidence="4" id="KW-0346">Stress response</keyword>
<comment type="similarity">
    <text evidence="1 2">Belongs to the small heat shock protein (HSP20) family.</text>
</comment>
<dbReference type="InterPro" id="IPR008978">
    <property type="entry name" value="HSP20-like_chaperone"/>
</dbReference>
<dbReference type="SUPFAM" id="SSF49764">
    <property type="entry name" value="HSP20-like chaperones"/>
    <property type="match status" value="1"/>
</dbReference>
<dbReference type="Proteomes" id="UP000012317">
    <property type="component" value="Unassembled WGS sequence"/>
</dbReference>
<evidence type="ECO:0000256" key="2">
    <source>
        <dbReference type="RuleBase" id="RU003616"/>
    </source>
</evidence>
<dbReference type="PROSITE" id="PS01031">
    <property type="entry name" value="SHSP"/>
    <property type="match status" value="1"/>
</dbReference>
<dbReference type="RefSeq" id="WP_003441911.1">
    <property type="nucleotide sequence ID" value="NZ_APLF01000011.1"/>
</dbReference>
<evidence type="ECO:0000313" key="4">
    <source>
        <dbReference type="EMBL" id="EMY80559.1"/>
    </source>
</evidence>
<dbReference type="Pfam" id="PF00011">
    <property type="entry name" value="HSP20"/>
    <property type="match status" value="1"/>
</dbReference>
<sequence>MSLVNYNSRRTPWFNGGVEKWLGNEEIFLDTFFDRKAKLPAMNIKENPIHFEIELAVPGFDKEDIEVSLENDILHIRAEKKNEMEEENENGYTHKEFSYHPLKPKLQIPKSVNQNKEVKSNYKNEVLKLQLTKNEDASKPTKKKIEVV</sequence>
<evidence type="ECO:0000259" key="3">
    <source>
        <dbReference type="PROSITE" id="PS01031"/>
    </source>
</evidence>
<protein>
    <submittedName>
        <fullName evidence="4">Heat shock protein Hsp20</fullName>
    </submittedName>
</protein>
<dbReference type="EMBL" id="APLF01000011">
    <property type="protein sequence ID" value="EMY80559.1"/>
    <property type="molecule type" value="Genomic_DNA"/>
</dbReference>
<feature type="domain" description="SHSP" evidence="3">
    <location>
        <begin position="33"/>
        <end position="148"/>
    </location>
</feature>
<organism evidence="4 5">
    <name type="scientific">Psychroflexus gondwanensis ACAM 44</name>
    <dbReference type="NCBI Taxonomy" id="1189619"/>
    <lineage>
        <taxon>Bacteria</taxon>
        <taxon>Pseudomonadati</taxon>
        <taxon>Bacteroidota</taxon>
        <taxon>Flavobacteriia</taxon>
        <taxon>Flavobacteriales</taxon>
        <taxon>Flavobacteriaceae</taxon>
        <taxon>Psychroflexus</taxon>
    </lineage>
</organism>
<dbReference type="Gene3D" id="2.60.40.790">
    <property type="match status" value="1"/>
</dbReference>
<dbReference type="AlphaFoldDB" id="N1WTV6"/>